<name>V4PU19_9CAUL</name>
<dbReference type="SMART" id="SM00895">
    <property type="entry name" value="FCD"/>
    <property type="match status" value="1"/>
</dbReference>
<dbReference type="SUPFAM" id="SSF48008">
    <property type="entry name" value="GntR ligand-binding domain-like"/>
    <property type="match status" value="1"/>
</dbReference>
<dbReference type="Pfam" id="PF00392">
    <property type="entry name" value="GntR"/>
    <property type="match status" value="1"/>
</dbReference>
<evidence type="ECO:0000313" key="7">
    <source>
        <dbReference type="Proteomes" id="UP000017837"/>
    </source>
</evidence>
<dbReference type="SMART" id="SM00345">
    <property type="entry name" value="HTH_GNTR"/>
    <property type="match status" value="1"/>
</dbReference>
<dbReference type="eggNOG" id="COG2186">
    <property type="taxonomic scope" value="Bacteria"/>
</dbReference>
<dbReference type="InterPro" id="IPR036388">
    <property type="entry name" value="WH-like_DNA-bd_sf"/>
</dbReference>
<dbReference type="OrthoDB" id="9812645at2"/>
<dbReference type="AlphaFoldDB" id="V4PU19"/>
<evidence type="ECO:0000259" key="5">
    <source>
        <dbReference type="PROSITE" id="PS50949"/>
    </source>
</evidence>
<proteinExistence type="predicted"/>
<dbReference type="Pfam" id="PF07729">
    <property type="entry name" value="FCD"/>
    <property type="match status" value="1"/>
</dbReference>
<feature type="domain" description="HTH gntR-type" evidence="5">
    <location>
        <begin position="23"/>
        <end position="91"/>
    </location>
</feature>
<dbReference type="PATRIC" id="fig|1121022.4.peg.1914"/>
<evidence type="ECO:0000256" key="3">
    <source>
        <dbReference type="ARBA" id="ARBA00023163"/>
    </source>
</evidence>
<comment type="caution">
    <text evidence="6">The sequence shown here is derived from an EMBL/GenBank/DDBJ whole genome shotgun (WGS) entry which is preliminary data.</text>
</comment>
<dbReference type="EMBL" id="AWGB01000015">
    <property type="protein sequence ID" value="ESQ91856.1"/>
    <property type="molecule type" value="Genomic_DNA"/>
</dbReference>
<dbReference type="InterPro" id="IPR000524">
    <property type="entry name" value="Tscrpt_reg_HTH_GntR"/>
</dbReference>
<feature type="region of interest" description="Disordered" evidence="4">
    <location>
        <begin position="1"/>
        <end position="25"/>
    </location>
</feature>
<dbReference type="InterPro" id="IPR036390">
    <property type="entry name" value="WH_DNA-bd_sf"/>
</dbReference>
<dbReference type="PROSITE" id="PS50949">
    <property type="entry name" value="HTH_GNTR"/>
    <property type="match status" value="1"/>
</dbReference>
<dbReference type="PANTHER" id="PTHR43537:SF5">
    <property type="entry name" value="UXU OPERON TRANSCRIPTIONAL REGULATOR"/>
    <property type="match status" value="1"/>
</dbReference>
<sequence length="261" mass="29414">MDTIAPPVNDPDSSGGKKTPKERRAYQDIGDHLVQRIRAGEFRSTGRLPPERDLALWYDVGRTVIRDALVMLDVKGLVEPRQGSGIYITRKAYQSALSEDTPYETLAELESKPAAAPFELLEARQIIESLIAKIAAENATDADLAVIEEALANHRNARYGEPKETFDILFHMAIAQATQNKELALLVNQLWRRRDNSPMWLTLHKRVKDANYRDNWIIDHEVILKALKSRNGNAAYVAMWQHIENVKTFLAGPNAAFDDKG</sequence>
<dbReference type="GO" id="GO:0003700">
    <property type="term" value="F:DNA-binding transcription factor activity"/>
    <property type="evidence" value="ECO:0007669"/>
    <property type="project" value="InterPro"/>
</dbReference>
<evidence type="ECO:0000313" key="6">
    <source>
        <dbReference type="EMBL" id="ESQ91856.1"/>
    </source>
</evidence>
<dbReference type="Gene3D" id="1.20.120.530">
    <property type="entry name" value="GntR ligand-binding domain-like"/>
    <property type="match status" value="1"/>
</dbReference>
<dbReference type="SUPFAM" id="SSF46785">
    <property type="entry name" value="Winged helix' DNA-binding domain"/>
    <property type="match status" value="1"/>
</dbReference>
<evidence type="ECO:0000256" key="1">
    <source>
        <dbReference type="ARBA" id="ARBA00023015"/>
    </source>
</evidence>
<dbReference type="InterPro" id="IPR011711">
    <property type="entry name" value="GntR_C"/>
</dbReference>
<dbReference type="CDD" id="cd07377">
    <property type="entry name" value="WHTH_GntR"/>
    <property type="match status" value="1"/>
</dbReference>
<dbReference type="STRING" id="1121022.GCA_000376105_02602"/>
<keyword evidence="3" id="KW-0804">Transcription</keyword>
<organism evidence="6 7">
    <name type="scientific">Asticcacaulis benevestitus DSM 16100 = ATCC BAA-896</name>
    <dbReference type="NCBI Taxonomy" id="1121022"/>
    <lineage>
        <taxon>Bacteria</taxon>
        <taxon>Pseudomonadati</taxon>
        <taxon>Pseudomonadota</taxon>
        <taxon>Alphaproteobacteria</taxon>
        <taxon>Caulobacterales</taxon>
        <taxon>Caulobacteraceae</taxon>
        <taxon>Asticcacaulis</taxon>
    </lineage>
</organism>
<evidence type="ECO:0000256" key="2">
    <source>
        <dbReference type="ARBA" id="ARBA00023125"/>
    </source>
</evidence>
<gene>
    <name evidence="6" type="ORF">ABENE_09490</name>
</gene>
<dbReference type="InterPro" id="IPR008920">
    <property type="entry name" value="TF_FadR/GntR_C"/>
</dbReference>
<keyword evidence="2" id="KW-0238">DNA-binding</keyword>
<dbReference type="RefSeq" id="WP_018082266.1">
    <property type="nucleotide sequence ID" value="NZ_AQWM01000012.1"/>
</dbReference>
<dbReference type="Proteomes" id="UP000017837">
    <property type="component" value="Unassembled WGS sequence"/>
</dbReference>
<keyword evidence="7" id="KW-1185">Reference proteome</keyword>
<accession>V4PU19</accession>
<dbReference type="PRINTS" id="PR00035">
    <property type="entry name" value="HTHGNTR"/>
</dbReference>
<reference evidence="6 7" key="1">
    <citation type="journal article" date="2014" name="Nature">
        <title>Sequential evolution of bacterial morphology by co-option of a developmental regulator.</title>
        <authorList>
            <person name="Jiang C."/>
            <person name="Brown P.J."/>
            <person name="Ducret A."/>
            <person name="Brun Y.V."/>
        </authorList>
    </citation>
    <scope>NUCLEOTIDE SEQUENCE [LARGE SCALE GENOMIC DNA]</scope>
    <source>
        <strain evidence="6 7">DSM 16100</strain>
    </source>
</reference>
<dbReference type="PANTHER" id="PTHR43537">
    <property type="entry name" value="TRANSCRIPTIONAL REGULATOR, GNTR FAMILY"/>
    <property type="match status" value="1"/>
</dbReference>
<evidence type="ECO:0000256" key="4">
    <source>
        <dbReference type="SAM" id="MobiDB-lite"/>
    </source>
</evidence>
<dbReference type="Gene3D" id="1.10.10.10">
    <property type="entry name" value="Winged helix-like DNA-binding domain superfamily/Winged helix DNA-binding domain"/>
    <property type="match status" value="1"/>
</dbReference>
<keyword evidence="1" id="KW-0805">Transcription regulation</keyword>
<protein>
    <recommendedName>
        <fullName evidence="5">HTH gntR-type domain-containing protein</fullName>
    </recommendedName>
</protein>
<dbReference type="GO" id="GO:0003677">
    <property type="term" value="F:DNA binding"/>
    <property type="evidence" value="ECO:0007669"/>
    <property type="project" value="UniProtKB-KW"/>
</dbReference>